<evidence type="ECO:0000313" key="11">
    <source>
        <dbReference type="EMBL" id="KAK7501386.1"/>
    </source>
</evidence>
<keyword evidence="6" id="KW-0539">Nucleus</keyword>
<dbReference type="CDD" id="cd18140">
    <property type="entry name" value="HLD_clamp_RFC"/>
    <property type="match status" value="1"/>
</dbReference>
<evidence type="ECO:0000256" key="7">
    <source>
        <dbReference type="ARBA" id="ARBA00023306"/>
    </source>
</evidence>
<dbReference type="InterPro" id="IPR003593">
    <property type="entry name" value="AAA+_ATPase"/>
</dbReference>
<evidence type="ECO:0000256" key="9">
    <source>
        <dbReference type="SAM" id="MobiDB-lite"/>
    </source>
</evidence>
<feature type="compositionally biased region" description="Low complexity" evidence="9">
    <location>
        <begin position="52"/>
        <end position="62"/>
    </location>
</feature>
<gene>
    <name evidence="11" type="ORF">BaRGS_00007511</name>
</gene>
<dbReference type="InterPro" id="IPR053016">
    <property type="entry name" value="CTF18-RFC_complex"/>
</dbReference>
<dbReference type="PANTHER" id="PTHR46765">
    <property type="entry name" value="P-LOOP CONTAINING NUCLEOSIDE TRIPHOSPHATE HYDROLASES SUPERFAMILY PROTEIN"/>
    <property type="match status" value="1"/>
</dbReference>
<feature type="compositionally biased region" description="Basic and acidic residues" evidence="9">
    <location>
        <begin position="266"/>
        <end position="287"/>
    </location>
</feature>
<comment type="similarity">
    <text evidence="8">Belongs to the activator 1 small subunits family. CTF18 subfamily.</text>
</comment>
<comment type="caution">
    <text evidence="11">The sequence shown here is derived from an EMBL/GenBank/DDBJ whole genome shotgun (WGS) entry which is preliminary data.</text>
</comment>
<evidence type="ECO:0000256" key="1">
    <source>
        <dbReference type="ARBA" id="ARBA00004123"/>
    </source>
</evidence>
<dbReference type="Pfam" id="PF00004">
    <property type="entry name" value="AAA"/>
    <property type="match status" value="1"/>
</dbReference>
<dbReference type="SMART" id="SM00382">
    <property type="entry name" value="AAA"/>
    <property type="match status" value="1"/>
</dbReference>
<dbReference type="Gene3D" id="1.10.8.60">
    <property type="match status" value="1"/>
</dbReference>
<evidence type="ECO:0000256" key="5">
    <source>
        <dbReference type="ARBA" id="ARBA00023125"/>
    </source>
</evidence>
<keyword evidence="5" id="KW-0238">DNA-binding</keyword>
<dbReference type="InterPro" id="IPR003959">
    <property type="entry name" value="ATPase_AAA_core"/>
</dbReference>
<dbReference type="CDD" id="cd00009">
    <property type="entry name" value="AAA"/>
    <property type="match status" value="1"/>
</dbReference>
<evidence type="ECO:0000256" key="3">
    <source>
        <dbReference type="ARBA" id="ARBA00022741"/>
    </source>
</evidence>
<dbReference type="GO" id="GO:0006260">
    <property type="term" value="P:DNA replication"/>
    <property type="evidence" value="ECO:0007669"/>
    <property type="project" value="UniProtKB-KW"/>
</dbReference>
<dbReference type="PANTHER" id="PTHR46765:SF1">
    <property type="entry name" value="P-LOOP CONTAINING NUCLEOSIDE TRIPHOSPHATE HYDROLASES SUPERFAMILY PROTEIN"/>
    <property type="match status" value="1"/>
</dbReference>
<dbReference type="GO" id="GO:0005634">
    <property type="term" value="C:nucleus"/>
    <property type="evidence" value="ECO:0007669"/>
    <property type="project" value="UniProtKB-SubCell"/>
</dbReference>
<feature type="region of interest" description="Disordered" evidence="9">
    <location>
        <begin position="266"/>
        <end position="288"/>
    </location>
</feature>
<proteinExistence type="inferred from homology"/>
<dbReference type="InterPro" id="IPR047854">
    <property type="entry name" value="RFC_lid"/>
</dbReference>
<dbReference type="GO" id="GO:0005524">
    <property type="term" value="F:ATP binding"/>
    <property type="evidence" value="ECO:0007669"/>
    <property type="project" value="UniProtKB-KW"/>
</dbReference>
<sequence>MEDDLFDLEYADELDALEDVEPDSNPTPKSRRSLQFATPSSKNKNRQDDLDSSTLSLQQSQSPKNTLNNTICSESEDEETDGLSAPRADKNSDNGGQQKKKRSAWETDILDSAADDFFDSLPDLEPQSKRARSSQPDDVEQDRNNGGIPGFHRTRERNHVRRRNNEPESLDDYQLRLLEGYDLERRRVLRSVPPGDYVSATSYEGRRVYMKVKDKQKFEQEIDSVSDRVRQADLLTTPITVMKEQLEDERRRQVLHEAEELSARVRRELAEDESGREVNKDTGEHNNSRPGALWVEKYAPRTYTDLLSEEAINRTLLHWLKQWDYVVFGKDLPMVKNKKKGKEATNNKWKKFQPEVSSELDGYNRPVQKVVLLCGPPGLGKTTLAHIVATHAGYNVVEMNASDDRSVDVFKNKIEAATQMKAVMGADPRPNCLVIDEIDGAPQAAVNVLLNILKRPEGGGNKKKKEGDILLRPVICICNDQYAPALRQLRQQALVMTFPPTEPSRLASRLSEVVRREQLKADLNTLLALCERTDNDIRSCLNTLQFVRQKQVELTLRSVQTMSVGQKDAHKSLFSVWREIFTMPRPKRNRFVSIYDLMEGKADSLHLNAASPTARFQHILTLTQATGEYERVIQGLFENYLQAKSKDPHLVGLNLASEWLCFVDELSHYTAHTQDYSVMKYVPFLPVTFHLLYAAYVPPRISFPHVQFEVQQAHMKITNLLTSLQADMTPGVRKFVDIRNLTLDLLPPLLDILQPTLRPVNTQLYSSREKEDLSHLVHIMINYNMTYRQERSPEGQYTYVLDPNVEEVVRFSGTKQRKQLTYGAKQLIAREIELERMRRNEAANVNFSSSQKSTAVVPNHKQTLEAKAIVEDKPRVNYFAGFTRTKREKQNVQKEDKQEKEKEEKNVLDTIIWFHFKEGYSNAVRRNVRIQDLM</sequence>
<evidence type="ECO:0000259" key="10">
    <source>
        <dbReference type="SMART" id="SM00382"/>
    </source>
</evidence>
<name>A0ABD0LPI3_9CAEN</name>
<accession>A0ABD0LPI3</accession>
<evidence type="ECO:0000256" key="6">
    <source>
        <dbReference type="ARBA" id="ARBA00023242"/>
    </source>
</evidence>
<feature type="region of interest" description="Disordered" evidence="9">
    <location>
        <begin position="117"/>
        <end position="167"/>
    </location>
</feature>
<feature type="compositionally biased region" description="Basic residues" evidence="9">
    <location>
        <begin position="152"/>
        <end position="162"/>
    </location>
</feature>
<evidence type="ECO:0000256" key="2">
    <source>
        <dbReference type="ARBA" id="ARBA00022705"/>
    </source>
</evidence>
<dbReference type="SUPFAM" id="SSF52540">
    <property type="entry name" value="P-loop containing nucleoside triphosphate hydrolases"/>
    <property type="match status" value="1"/>
</dbReference>
<evidence type="ECO:0000256" key="4">
    <source>
        <dbReference type="ARBA" id="ARBA00022840"/>
    </source>
</evidence>
<evidence type="ECO:0000313" key="12">
    <source>
        <dbReference type="Proteomes" id="UP001519460"/>
    </source>
</evidence>
<feature type="compositionally biased region" description="Acidic residues" evidence="9">
    <location>
        <begin position="1"/>
        <end position="22"/>
    </location>
</feature>
<dbReference type="AlphaFoldDB" id="A0ABD0LPI3"/>
<dbReference type="GO" id="GO:0003677">
    <property type="term" value="F:DNA binding"/>
    <property type="evidence" value="ECO:0007669"/>
    <property type="project" value="UniProtKB-KW"/>
</dbReference>
<keyword evidence="4" id="KW-0067">ATP-binding</keyword>
<dbReference type="Gene3D" id="3.40.50.300">
    <property type="entry name" value="P-loop containing nucleotide triphosphate hydrolases"/>
    <property type="match status" value="1"/>
</dbReference>
<feature type="domain" description="AAA+ ATPase" evidence="10">
    <location>
        <begin position="367"/>
        <end position="520"/>
    </location>
</feature>
<evidence type="ECO:0000256" key="8">
    <source>
        <dbReference type="ARBA" id="ARBA00043975"/>
    </source>
</evidence>
<organism evidence="11 12">
    <name type="scientific">Batillaria attramentaria</name>
    <dbReference type="NCBI Taxonomy" id="370345"/>
    <lineage>
        <taxon>Eukaryota</taxon>
        <taxon>Metazoa</taxon>
        <taxon>Spiralia</taxon>
        <taxon>Lophotrochozoa</taxon>
        <taxon>Mollusca</taxon>
        <taxon>Gastropoda</taxon>
        <taxon>Caenogastropoda</taxon>
        <taxon>Sorbeoconcha</taxon>
        <taxon>Cerithioidea</taxon>
        <taxon>Batillariidae</taxon>
        <taxon>Batillaria</taxon>
    </lineage>
</organism>
<dbReference type="FunFam" id="3.40.50.300:FF:001083">
    <property type="entry name" value="Chromosome transmission fidelity factor 18"/>
    <property type="match status" value="1"/>
</dbReference>
<feature type="compositionally biased region" description="Polar residues" evidence="9">
    <location>
        <begin position="24"/>
        <end position="42"/>
    </location>
</feature>
<keyword evidence="3" id="KW-0547">Nucleotide-binding</keyword>
<feature type="compositionally biased region" description="Polar residues" evidence="9">
    <location>
        <begin position="63"/>
        <end position="73"/>
    </location>
</feature>
<comment type="subcellular location">
    <subcellularLocation>
        <location evidence="1">Nucleus</location>
    </subcellularLocation>
</comment>
<dbReference type="InterPro" id="IPR027417">
    <property type="entry name" value="P-loop_NTPase"/>
</dbReference>
<dbReference type="EMBL" id="JACVVK020000032">
    <property type="protein sequence ID" value="KAK7501386.1"/>
    <property type="molecule type" value="Genomic_DNA"/>
</dbReference>
<dbReference type="Proteomes" id="UP001519460">
    <property type="component" value="Unassembled WGS sequence"/>
</dbReference>
<feature type="region of interest" description="Disordered" evidence="9">
    <location>
        <begin position="1"/>
        <end position="105"/>
    </location>
</feature>
<protein>
    <recommendedName>
        <fullName evidence="10">AAA+ ATPase domain-containing protein</fullName>
    </recommendedName>
</protein>
<keyword evidence="12" id="KW-1185">Reference proteome</keyword>
<keyword evidence="7" id="KW-0131">Cell cycle</keyword>
<keyword evidence="2" id="KW-0235">DNA replication</keyword>
<reference evidence="11 12" key="1">
    <citation type="journal article" date="2023" name="Sci. Data">
        <title>Genome assembly of the Korean intertidal mud-creeper Batillaria attramentaria.</title>
        <authorList>
            <person name="Patra A.K."/>
            <person name="Ho P.T."/>
            <person name="Jun S."/>
            <person name="Lee S.J."/>
            <person name="Kim Y."/>
            <person name="Won Y.J."/>
        </authorList>
    </citation>
    <scope>NUCLEOTIDE SEQUENCE [LARGE SCALE GENOMIC DNA]</scope>
    <source>
        <strain evidence="11">Wonlab-2016</strain>
    </source>
</reference>